<proteinExistence type="predicted"/>
<organism evidence="1 2">
    <name type="scientific">Paramuricea clavata</name>
    <name type="common">Red gorgonian</name>
    <name type="synonym">Violescent sea-whip</name>
    <dbReference type="NCBI Taxonomy" id="317549"/>
    <lineage>
        <taxon>Eukaryota</taxon>
        <taxon>Metazoa</taxon>
        <taxon>Cnidaria</taxon>
        <taxon>Anthozoa</taxon>
        <taxon>Octocorallia</taxon>
        <taxon>Malacalcyonacea</taxon>
        <taxon>Plexauridae</taxon>
        <taxon>Paramuricea</taxon>
    </lineage>
</organism>
<keyword evidence="2" id="KW-1185">Reference proteome</keyword>
<name>A0A6S7H279_PARCT</name>
<evidence type="ECO:0000313" key="2">
    <source>
        <dbReference type="Proteomes" id="UP001152795"/>
    </source>
</evidence>
<dbReference type="EMBL" id="CACRXK020003330">
    <property type="protein sequence ID" value="CAB3998348.1"/>
    <property type="molecule type" value="Genomic_DNA"/>
</dbReference>
<reference evidence="1" key="1">
    <citation type="submission" date="2020-04" db="EMBL/GenBank/DDBJ databases">
        <authorList>
            <person name="Alioto T."/>
            <person name="Alioto T."/>
            <person name="Gomez Garrido J."/>
        </authorList>
    </citation>
    <scope>NUCLEOTIDE SEQUENCE</scope>
    <source>
        <strain evidence="1">A484AB</strain>
    </source>
</reference>
<comment type="caution">
    <text evidence="1">The sequence shown here is derived from an EMBL/GenBank/DDBJ whole genome shotgun (WGS) entry which is preliminary data.</text>
</comment>
<dbReference type="AlphaFoldDB" id="A0A6S7H279"/>
<protein>
    <submittedName>
        <fullName evidence="1">Uncharacterized protein</fullName>
    </submittedName>
</protein>
<gene>
    <name evidence="1" type="ORF">PACLA_8A016667</name>
</gene>
<sequence length="332" mass="38302">MFTRIPTFIPTESLETVNEQSSRKEVKKATYSVGQGRRKRAKAIRKRISTKKDNHCEELPVISGRESRARAHTLQTPTHFHKLRNSKLFESRTTSPYTTPVQKTRINSELNRRVRRITEHSDPMTVGDILSMGMDLTHDETEPLTHPTVHTRNRRKLTDDTQDTQVKKQAKKWLHTQVDNNMDTNNTSRTIERVTSRSESITDTESSLRTPLQLDIQSSLRSSSAHFHDNEVSKIFKSKIPVRFPDIQENRRYTAESKVKYSPSKLTTHLPQIVGVNSSKNLPDNSERVTQSILDYQSIVEQDFKRLGENLESTFKLLQQYIRCNTNVNAST</sequence>
<accession>A0A6S7H279</accession>
<evidence type="ECO:0000313" key="1">
    <source>
        <dbReference type="EMBL" id="CAB3998348.1"/>
    </source>
</evidence>
<dbReference type="Proteomes" id="UP001152795">
    <property type="component" value="Unassembled WGS sequence"/>
</dbReference>